<evidence type="ECO:0000256" key="1">
    <source>
        <dbReference type="ARBA" id="ARBA00004141"/>
    </source>
</evidence>
<proteinExistence type="inferred from homology"/>
<dbReference type="Pfam" id="PF00892">
    <property type="entry name" value="EamA"/>
    <property type="match status" value="2"/>
</dbReference>
<gene>
    <name evidence="9" type="ORF">GWR21_23325</name>
</gene>
<dbReference type="GO" id="GO:0016020">
    <property type="term" value="C:membrane"/>
    <property type="evidence" value="ECO:0007669"/>
    <property type="project" value="UniProtKB-SubCell"/>
</dbReference>
<feature type="transmembrane region" description="Helical" evidence="6">
    <location>
        <begin position="211"/>
        <end position="234"/>
    </location>
</feature>
<feature type="transmembrane region" description="Helical" evidence="6">
    <location>
        <begin position="120"/>
        <end position="141"/>
    </location>
</feature>
<evidence type="ECO:0000259" key="8">
    <source>
        <dbReference type="Pfam" id="PF00892"/>
    </source>
</evidence>
<feature type="transmembrane region" description="Helical" evidence="6">
    <location>
        <begin position="92"/>
        <end position="113"/>
    </location>
</feature>
<dbReference type="AlphaFoldDB" id="A0A6B9ZQQ3"/>
<feature type="signal peptide" evidence="7">
    <location>
        <begin position="1"/>
        <end position="20"/>
    </location>
</feature>
<evidence type="ECO:0000256" key="2">
    <source>
        <dbReference type="ARBA" id="ARBA00007362"/>
    </source>
</evidence>
<evidence type="ECO:0000256" key="7">
    <source>
        <dbReference type="SAM" id="SignalP"/>
    </source>
</evidence>
<feature type="chain" id="PRO_5025433976" evidence="7">
    <location>
        <begin position="21"/>
        <end position="295"/>
    </location>
</feature>
<keyword evidence="7" id="KW-0732">Signal</keyword>
<accession>A0A6B9ZQQ3</accession>
<comment type="subcellular location">
    <subcellularLocation>
        <location evidence="1">Membrane</location>
        <topology evidence="1">Multi-pass membrane protein</topology>
    </subcellularLocation>
</comment>
<sequence>MRQLVIGLLFAMLWASAAVATKFGIQAADPLVLGNVRFLVAGGGMLLFAYLGQSAKHRLPQGKEWTQLLIFGGLNTTVYLGCFVMAMKYVSAGIGSLSVATSPLFIMGISAYWLKRSLKWYEIVGMLLGLLGVGIATWPLLQNSHATLGGIAILLFGMLAVSVATVYYARVEWQLSKLVINGWQVFLGGLLFIPITAIFANFSETRLNTTFWLSVGWLILPVSVVALQLWFYLVSKDAVRASLWLFLCPVFGFFYSWMLMDEPVTGFTFAGTFLVIGGLYLAQKEKFRQQTTLEK</sequence>
<keyword evidence="3 6" id="KW-0812">Transmembrane</keyword>
<feature type="transmembrane region" description="Helical" evidence="6">
    <location>
        <begin position="264"/>
        <end position="282"/>
    </location>
</feature>
<dbReference type="SUPFAM" id="SSF103481">
    <property type="entry name" value="Multidrug resistance efflux transporter EmrE"/>
    <property type="match status" value="2"/>
</dbReference>
<dbReference type="PANTHER" id="PTHR32322">
    <property type="entry name" value="INNER MEMBRANE TRANSPORTER"/>
    <property type="match status" value="1"/>
</dbReference>
<feature type="domain" description="EamA" evidence="8">
    <location>
        <begin position="5"/>
        <end position="136"/>
    </location>
</feature>
<keyword evidence="4 6" id="KW-1133">Transmembrane helix</keyword>
<dbReference type="KEGG" id="chih:GWR21_23325"/>
<keyword evidence="5 6" id="KW-0472">Membrane</keyword>
<protein>
    <submittedName>
        <fullName evidence="9">DMT family transporter</fullName>
    </submittedName>
</protein>
<evidence type="ECO:0000313" key="9">
    <source>
        <dbReference type="EMBL" id="QHS64075.1"/>
    </source>
</evidence>
<feature type="domain" description="EamA" evidence="8">
    <location>
        <begin position="150"/>
        <end position="281"/>
    </location>
</feature>
<comment type="similarity">
    <text evidence="2">Belongs to the EamA transporter family.</text>
</comment>
<dbReference type="InterPro" id="IPR000620">
    <property type="entry name" value="EamA_dom"/>
</dbReference>
<organism evidence="9 10">
    <name type="scientific">Chitinophaga agri</name>
    <dbReference type="NCBI Taxonomy" id="2703787"/>
    <lineage>
        <taxon>Bacteria</taxon>
        <taxon>Pseudomonadati</taxon>
        <taxon>Bacteroidota</taxon>
        <taxon>Chitinophagia</taxon>
        <taxon>Chitinophagales</taxon>
        <taxon>Chitinophagaceae</taxon>
        <taxon>Chitinophaga</taxon>
    </lineage>
</organism>
<evidence type="ECO:0000256" key="3">
    <source>
        <dbReference type="ARBA" id="ARBA00022692"/>
    </source>
</evidence>
<dbReference type="Proteomes" id="UP000476411">
    <property type="component" value="Chromosome"/>
</dbReference>
<evidence type="ECO:0000313" key="10">
    <source>
        <dbReference type="Proteomes" id="UP000476411"/>
    </source>
</evidence>
<dbReference type="InterPro" id="IPR050638">
    <property type="entry name" value="AA-Vitamin_Transporters"/>
</dbReference>
<evidence type="ECO:0000256" key="6">
    <source>
        <dbReference type="SAM" id="Phobius"/>
    </source>
</evidence>
<name>A0A6B9ZQQ3_9BACT</name>
<reference evidence="9 10" key="1">
    <citation type="submission" date="2020-01" db="EMBL/GenBank/DDBJ databases">
        <title>Complete genome sequence of Chitinophaga sp. H33E-04 isolated from quinoa roots.</title>
        <authorList>
            <person name="Weon H.-Y."/>
            <person name="Lee S.A."/>
        </authorList>
    </citation>
    <scope>NUCLEOTIDE SEQUENCE [LARGE SCALE GENOMIC DNA]</scope>
    <source>
        <strain evidence="9 10">H33E-04</strain>
    </source>
</reference>
<feature type="transmembrane region" description="Helical" evidence="6">
    <location>
        <begin position="178"/>
        <end position="199"/>
    </location>
</feature>
<feature type="transmembrane region" description="Helical" evidence="6">
    <location>
        <begin position="147"/>
        <end position="169"/>
    </location>
</feature>
<feature type="transmembrane region" description="Helical" evidence="6">
    <location>
        <begin position="241"/>
        <end position="258"/>
    </location>
</feature>
<feature type="transmembrane region" description="Helical" evidence="6">
    <location>
        <begin position="65"/>
        <end position="86"/>
    </location>
</feature>
<keyword evidence="10" id="KW-1185">Reference proteome</keyword>
<evidence type="ECO:0000256" key="5">
    <source>
        <dbReference type="ARBA" id="ARBA00023136"/>
    </source>
</evidence>
<evidence type="ECO:0000256" key="4">
    <source>
        <dbReference type="ARBA" id="ARBA00022989"/>
    </source>
</evidence>
<dbReference type="EMBL" id="CP048113">
    <property type="protein sequence ID" value="QHS64075.1"/>
    <property type="molecule type" value="Genomic_DNA"/>
</dbReference>
<feature type="transmembrane region" description="Helical" evidence="6">
    <location>
        <begin position="36"/>
        <end position="53"/>
    </location>
</feature>
<dbReference type="InterPro" id="IPR037185">
    <property type="entry name" value="EmrE-like"/>
</dbReference>
<dbReference type="PANTHER" id="PTHR32322:SF2">
    <property type="entry name" value="EAMA DOMAIN-CONTAINING PROTEIN"/>
    <property type="match status" value="1"/>
</dbReference>